<evidence type="ECO:0000313" key="3">
    <source>
        <dbReference type="Proteomes" id="UP000499080"/>
    </source>
</evidence>
<comment type="caution">
    <text evidence="2">The sequence shown here is derived from an EMBL/GenBank/DDBJ whole genome shotgun (WGS) entry which is preliminary data.</text>
</comment>
<dbReference type="OrthoDB" id="6433913at2759"/>
<dbReference type="Proteomes" id="UP000499080">
    <property type="component" value="Unassembled WGS sequence"/>
</dbReference>
<dbReference type="PANTHER" id="PTHR15583:SF7">
    <property type="entry name" value="INTERLEUKIN CYTOKINE RECEPTOR-RELATED PROTEIN 2"/>
    <property type="match status" value="1"/>
</dbReference>
<reference evidence="2 3" key="1">
    <citation type="journal article" date="2019" name="Sci. Rep.">
        <title>Orb-weaving spider Araneus ventricosus genome elucidates the spidroin gene catalogue.</title>
        <authorList>
            <person name="Kono N."/>
            <person name="Nakamura H."/>
            <person name="Ohtoshi R."/>
            <person name="Moran D.A.P."/>
            <person name="Shinohara A."/>
            <person name="Yoshida Y."/>
            <person name="Fujiwara M."/>
            <person name="Mori M."/>
            <person name="Tomita M."/>
            <person name="Arakawa K."/>
        </authorList>
    </citation>
    <scope>NUCLEOTIDE SEQUENCE [LARGE SCALE GENOMIC DNA]</scope>
</reference>
<dbReference type="AlphaFoldDB" id="A0A4Y2CKD0"/>
<sequence length="344" mass="39761">MFRHNIAKLRFGSKRRILLLYSHDCNEHKNFVIAFIQYLIKHCHVEVSTIYDELPIDWNPDEKPVDVIPNVNECNPQEWIKKKYNECDIIMCLISAGLFYTLDSKQSLPIQKFHEWRRQLVWATNFILLELLNSAEDIRKKKICKVCFPYSSKKYIPDTLRPGFGECYVLPQEMNNLINFMHDSRECFLCSKFYVTNFESSFEGTDLSNKMRDVQAAVDSNSHIRIIRPLRDTASNDMNFIEEPVNLDEMSTTSNSSDENSDAFINFLSGSISKSISEERCGNLSSSGLSDNIRPMVKSEKFDLAIDEPVGDSDSEESDLLYYPPKLHSEIGAKYVIEDILNKN</sequence>
<accession>A0A4Y2CKD0</accession>
<dbReference type="InterPro" id="IPR039465">
    <property type="entry name" value="IL-17_rcpt-like"/>
</dbReference>
<organism evidence="2 3">
    <name type="scientific">Araneus ventricosus</name>
    <name type="common">Orbweaver spider</name>
    <name type="synonym">Epeira ventricosa</name>
    <dbReference type="NCBI Taxonomy" id="182803"/>
    <lineage>
        <taxon>Eukaryota</taxon>
        <taxon>Metazoa</taxon>
        <taxon>Ecdysozoa</taxon>
        <taxon>Arthropoda</taxon>
        <taxon>Chelicerata</taxon>
        <taxon>Arachnida</taxon>
        <taxon>Araneae</taxon>
        <taxon>Araneomorphae</taxon>
        <taxon>Entelegynae</taxon>
        <taxon>Araneoidea</taxon>
        <taxon>Araneidae</taxon>
        <taxon>Araneus</taxon>
    </lineage>
</organism>
<evidence type="ECO:0000256" key="1">
    <source>
        <dbReference type="ARBA" id="ARBA00022729"/>
    </source>
</evidence>
<protein>
    <submittedName>
        <fullName evidence="2">Uncharacterized protein</fullName>
    </submittedName>
</protein>
<gene>
    <name evidence="2" type="ORF">AVEN_115552_1</name>
</gene>
<dbReference type="Gene3D" id="3.40.50.11530">
    <property type="match status" value="1"/>
</dbReference>
<dbReference type="GO" id="GO:0030368">
    <property type="term" value="F:interleukin-17 receptor activity"/>
    <property type="evidence" value="ECO:0007669"/>
    <property type="project" value="InterPro"/>
</dbReference>
<evidence type="ECO:0000313" key="2">
    <source>
        <dbReference type="EMBL" id="GBM04188.1"/>
    </source>
</evidence>
<name>A0A4Y2CKD0_ARAVE</name>
<dbReference type="EMBL" id="BGPR01000199">
    <property type="protein sequence ID" value="GBM04188.1"/>
    <property type="molecule type" value="Genomic_DNA"/>
</dbReference>
<proteinExistence type="predicted"/>
<keyword evidence="1" id="KW-0732">Signal</keyword>
<keyword evidence="3" id="KW-1185">Reference proteome</keyword>
<dbReference type="PANTHER" id="PTHR15583">
    <property type="entry name" value="INTERLEUKIN-17 RECEPTOR"/>
    <property type="match status" value="1"/>
</dbReference>